<feature type="transmembrane region" description="Helical" evidence="7">
    <location>
        <begin position="85"/>
        <end position="105"/>
    </location>
</feature>
<reference evidence="8" key="1">
    <citation type="submission" date="2018-05" db="EMBL/GenBank/DDBJ databases">
        <authorList>
            <person name="Lanie J.A."/>
            <person name="Ng W.-L."/>
            <person name="Kazmierczak K.M."/>
            <person name="Andrzejewski T.M."/>
            <person name="Davidsen T.M."/>
            <person name="Wayne K.J."/>
            <person name="Tettelin H."/>
            <person name="Glass J.I."/>
            <person name="Rusch D."/>
            <person name="Podicherti R."/>
            <person name="Tsui H.-C.T."/>
            <person name="Winkler M.E."/>
        </authorList>
    </citation>
    <scope>NUCLEOTIDE SEQUENCE</scope>
</reference>
<evidence type="ECO:0000256" key="4">
    <source>
        <dbReference type="ARBA" id="ARBA00022692"/>
    </source>
</evidence>
<dbReference type="EMBL" id="UINC01176025">
    <property type="protein sequence ID" value="SVD82956.1"/>
    <property type="molecule type" value="Genomic_DNA"/>
</dbReference>
<feature type="transmembrane region" description="Helical" evidence="7">
    <location>
        <begin position="44"/>
        <end position="65"/>
    </location>
</feature>
<feature type="transmembrane region" description="Helical" evidence="7">
    <location>
        <begin position="191"/>
        <end position="208"/>
    </location>
</feature>
<gene>
    <name evidence="8" type="ORF">METZ01_LOCUS435810</name>
</gene>
<evidence type="ECO:0000313" key="8">
    <source>
        <dbReference type="EMBL" id="SVD82956.1"/>
    </source>
</evidence>
<name>A0A382YI40_9ZZZZ</name>
<dbReference type="InterPro" id="IPR005614">
    <property type="entry name" value="NrfD-like"/>
</dbReference>
<keyword evidence="4 7" id="KW-0812">Transmembrane</keyword>
<dbReference type="PANTHER" id="PTHR43044:SF2">
    <property type="entry name" value="POLYSULPHIDE REDUCTASE NRFD"/>
    <property type="match status" value="1"/>
</dbReference>
<evidence type="ECO:0000256" key="5">
    <source>
        <dbReference type="ARBA" id="ARBA00022989"/>
    </source>
</evidence>
<evidence type="ECO:0000256" key="3">
    <source>
        <dbReference type="ARBA" id="ARBA00022475"/>
    </source>
</evidence>
<dbReference type="GO" id="GO:0005886">
    <property type="term" value="C:plasma membrane"/>
    <property type="evidence" value="ECO:0007669"/>
    <property type="project" value="UniProtKB-SubCell"/>
</dbReference>
<feature type="transmembrane region" description="Helical" evidence="7">
    <location>
        <begin position="126"/>
        <end position="147"/>
    </location>
</feature>
<evidence type="ECO:0008006" key="9">
    <source>
        <dbReference type="Google" id="ProtNLM"/>
    </source>
</evidence>
<evidence type="ECO:0000256" key="7">
    <source>
        <dbReference type="SAM" id="Phobius"/>
    </source>
</evidence>
<comment type="similarity">
    <text evidence="2">Belongs to the NrfD family.</text>
</comment>
<dbReference type="PANTHER" id="PTHR43044">
    <property type="match status" value="1"/>
</dbReference>
<organism evidence="8">
    <name type="scientific">marine metagenome</name>
    <dbReference type="NCBI Taxonomy" id="408172"/>
    <lineage>
        <taxon>unclassified sequences</taxon>
        <taxon>metagenomes</taxon>
        <taxon>ecological metagenomes</taxon>
    </lineage>
</organism>
<evidence type="ECO:0000256" key="2">
    <source>
        <dbReference type="ARBA" id="ARBA00008929"/>
    </source>
</evidence>
<keyword evidence="5 7" id="KW-1133">Transmembrane helix</keyword>
<keyword evidence="3" id="KW-1003">Cell membrane</keyword>
<evidence type="ECO:0000256" key="6">
    <source>
        <dbReference type="ARBA" id="ARBA00023136"/>
    </source>
</evidence>
<sequence>MFLFLGLIPDIAAARDRCTDWRKPIYRVLALGWRGSTRQWYHWGALYGFFAALATPLVVSVHSVVSWDFAMSILPGWHSTIFAPYFVAGAIFSGLAMVITLLIPLRKLLGIEEYITIHHFENLAKLIIVTSLIVGYAYLTEFFIAWYSGSPFEQGTFYDRMFGQYRLFSWGMFTCNVIIPLVLFSKRVRTSLAALFVISIFINIGMWLERF</sequence>
<protein>
    <recommendedName>
        <fullName evidence="9">Hydrogenase</fullName>
    </recommendedName>
</protein>
<feature type="transmembrane region" description="Helical" evidence="7">
    <location>
        <begin position="167"/>
        <end position="184"/>
    </location>
</feature>
<accession>A0A382YI40</accession>
<proteinExistence type="inferred from homology"/>
<keyword evidence="6 7" id="KW-0472">Membrane</keyword>
<feature type="non-terminal residue" evidence="8">
    <location>
        <position position="211"/>
    </location>
</feature>
<dbReference type="Pfam" id="PF03916">
    <property type="entry name" value="NrfD"/>
    <property type="match status" value="1"/>
</dbReference>
<evidence type="ECO:0000256" key="1">
    <source>
        <dbReference type="ARBA" id="ARBA00004651"/>
    </source>
</evidence>
<comment type="subcellular location">
    <subcellularLocation>
        <location evidence="1">Cell membrane</location>
        <topology evidence="1">Multi-pass membrane protein</topology>
    </subcellularLocation>
</comment>
<dbReference type="AlphaFoldDB" id="A0A382YI40"/>